<evidence type="ECO:0000256" key="1">
    <source>
        <dbReference type="SAM" id="MobiDB-lite"/>
    </source>
</evidence>
<feature type="region of interest" description="Disordered" evidence="1">
    <location>
        <begin position="556"/>
        <end position="580"/>
    </location>
</feature>
<dbReference type="PANTHER" id="PTHR10887">
    <property type="entry name" value="DNA2/NAM7 HELICASE FAMILY"/>
    <property type="match status" value="1"/>
</dbReference>
<proteinExistence type="predicted"/>
<dbReference type="InterPro" id="IPR041679">
    <property type="entry name" value="DNA2/NAM7-like_C"/>
</dbReference>
<dbReference type="OrthoDB" id="2447642at2759"/>
<evidence type="ECO:0000259" key="2">
    <source>
        <dbReference type="Pfam" id="PF13087"/>
    </source>
</evidence>
<sequence>MSEFMMLDNLQDGLTKTPLLPTLLNYVPPELIKASKTAVFKAPSRIPEKSGCIVLTEEDGIDMEIELQDTIEKYGLNFEQAVVLRNFAHTVVRAPGWSPSSSEPPPILLVHGVFGAGKRYGNECRCGQDFDDVKELQAMLNDDSLSIKERQYVKDAMRRFQREENRGLVEKADVVGATCVASMFEVMDEMKPDGDQGSSVEDRAPLIEGLPTLTFIENQGQEIQNPRSKSYTNPAEIKLVVTIIQRLLYLNIPETSIGVISLYKSQADGIESELNEQLKNSGQRGGGSEKEVIILSTVRTDAIGFIDNQQRVNVALTRAKRHLFVVGFSQLLYSNKTWCSILKDHCGALQDGMMSGQGFMQRLRILAPLQRQATPPPQMQLVGSEDEEEELRDGRREEEGRYLDHEEQDEYEDIEHYNNGGYSSHPTSTSVVGQTGPRKYALYQEDDENDDEYDDQDTRWPVAESHPNGGNGASNPRGRQDPPHDGGYSHMQLDSSYDDGYRGQPHSPVTQGPAQKYTERTGMAQEVAVREASNSYGHVSDDDDEKGLEDLLSAHRAIPSTPTPPPPVMQTSSRSNSGIQRSKVDVELERATHSHQTRAVEVHAYLPEIAPERNTDSWKQGVDDMLKEGHLEYELDVEEEVVWEMGEESEADAHLDAHAEPDLQSDECSDEIRKTANRNDNGSIQEENTDIGRDPIVQQQQHQQHQQQEMDREMTKTLSQGLYESQRIEDLDVVGLSQWASPPQHLQSKESIADTSVVAAAVGVVAPVLDDGADASDATANMRLMATSSRLQREKHEEHKTAIVEESQGGIGGLMMEQEEDDISCLDVEGFDY</sequence>
<dbReference type="PANTHER" id="PTHR10887:SF495">
    <property type="entry name" value="HELICASE SENATAXIN ISOFORM X1-RELATED"/>
    <property type="match status" value="1"/>
</dbReference>
<dbReference type="InterPro" id="IPR027417">
    <property type="entry name" value="P-loop_NTPase"/>
</dbReference>
<dbReference type="EMBL" id="JAAAIN010000644">
    <property type="protein sequence ID" value="KAG0312122.1"/>
    <property type="molecule type" value="Genomic_DNA"/>
</dbReference>
<feature type="region of interest" description="Disordered" evidence="1">
    <location>
        <begin position="446"/>
        <end position="517"/>
    </location>
</feature>
<dbReference type="Gene3D" id="3.40.50.300">
    <property type="entry name" value="P-loop containing nucleotide triphosphate hydrolases"/>
    <property type="match status" value="1"/>
</dbReference>
<feature type="compositionally biased region" description="Low complexity" evidence="1">
    <location>
        <begin position="698"/>
        <end position="707"/>
    </location>
</feature>
<feature type="compositionally biased region" description="Polar residues" evidence="1">
    <location>
        <begin position="569"/>
        <end position="580"/>
    </location>
</feature>
<dbReference type="Pfam" id="PF13087">
    <property type="entry name" value="AAA_12"/>
    <property type="match status" value="1"/>
</dbReference>
<name>A0A9P6UN79_9FUNG</name>
<feature type="compositionally biased region" description="Basic and acidic residues" evidence="1">
    <location>
        <begin position="392"/>
        <end position="405"/>
    </location>
</feature>
<feature type="compositionally biased region" description="Basic and acidic residues" evidence="1">
    <location>
        <begin position="651"/>
        <end position="661"/>
    </location>
</feature>
<reference evidence="3" key="1">
    <citation type="journal article" date="2020" name="Fungal Divers.">
        <title>Resolving the Mortierellaceae phylogeny through synthesis of multi-gene phylogenetics and phylogenomics.</title>
        <authorList>
            <person name="Vandepol N."/>
            <person name="Liber J."/>
            <person name="Desiro A."/>
            <person name="Na H."/>
            <person name="Kennedy M."/>
            <person name="Barry K."/>
            <person name="Grigoriev I.V."/>
            <person name="Miller A.N."/>
            <person name="O'Donnell K."/>
            <person name="Stajich J.E."/>
            <person name="Bonito G."/>
        </authorList>
    </citation>
    <scope>NUCLEOTIDE SEQUENCE</scope>
    <source>
        <strain evidence="3">NVP60</strain>
    </source>
</reference>
<evidence type="ECO:0000313" key="4">
    <source>
        <dbReference type="Proteomes" id="UP000823405"/>
    </source>
</evidence>
<dbReference type="CDD" id="cd18808">
    <property type="entry name" value="SF1_C_Upf1"/>
    <property type="match status" value="1"/>
</dbReference>
<dbReference type="AlphaFoldDB" id="A0A9P6UN79"/>
<dbReference type="SUPFAM" id="SSF52540">
    <property type="entry name" value="P-loop containing nucleoside triphosphate hydrolases"/>
    <property type="match status" value="1"/>
</dbReference>
<keyword evidence="4" id="KW-1185">Reference proteome</keyword>
<dbReference type="Proteomes" id="UP000823405">
    <property type="component" value="Unassembled WGS sequence"/>
</dbReference>
<feature type="domain" description="DNA2/NAM7 helicase-like C-terminal" evidence="2">
    <location>
        <begin position="211"/>
        <end position="328"/>
    </location>
</feature>
<gene>
    <name evidence="3" type="ORF">BGZ97_011441</name>
</gene>
<accession>A0A9P6UN79</accession>
<comment type="caution">
    <text evidence="3">The sequence shown here is derived from an EMBL/GenBank/DDBJ whole genome shotgun (WGS) entry which is preliminary data.</text>
</comment>
<feature type="region of interest" description="Disordered" evidence="1">
    <location>
        <begin position="370"/>
        <end position="409"/>
    </location>
</feature>
<feature type="compositionally biased region" description="Acidic residues" evidence="1">
    <location>
        <begin position="446"/>
        <end position="455"/>
    </location>
</feature>
<dbReference type="InterPro" id="IPR047187">
    <property type="entry name" value="SF1_C_Upf1"/>
</dbReference>
<feature type="region of interest" description="Disordered" evidence="1">
    <location>
        <begin position="649"/>
        <end position="668"/>
    </location>
</feature>
<dbReference type="InterPro" id="IPR045055">
    <property type="entry name" value="DNA2/NAM7-like"/>
</dbReference>
<protein>
    <recommendedName>
        <fullName evidence="2">DNA2/NAM7 helicase-like C-terminal domain-containing protein</fullName>
    </recommendedName>
</protein>
<feature type="region of interest" description="Disordered" evidence="1">
    <location>
        <begin position="697"/>
        <end position="718"/>
    </location>
</feature>
<organism evidence="3 4">
    <name type="scientific">Linnemannia gamsii</name>
    <dbReference type="NCBI Taxonomy" id="64522"/>
    <lineage>
        <taxon>Eukaryota</taxon>
        <taxon>Fungi</taxon>
        <taxon>Fungi incertae sedis</taxon>
        <taxon>Mucoromycota</taxon>
        <taxon>Mortierellomycotina</taxon>
        <taxon>Mortierellomycetes</taxon>
        <taxon>Mortierellales</taxon>
        <taxon>Mortierellaceae</taxon>
        <taxon>Linnemannia</taxon>
    </lineage>
</organism>
<evidence type="ECO:0000313" key="3">
    <source>
        <dbReference type="EMBL" id="KAG0312122.1"/>
    </source>
</evidence>